<dbReference type="RefSeq" id="WP_068749433.1">
    <property type="nucleotide sequence ID" value="NZ_MBQD01000001.1"/>
</dbReference>
<keyword evidence="3" id="KW-1185">Reference proteome</keyword>
<dbReference type="AlphaFoldDB" id="A0A1C0AS56"/>
<dbReference type="Gene3D" id="1.10.287.1490">
    <property type="match status" value="1"/>
</dbReference>
<accession>A0A1C0AS56</accession>
<dbReference type="InterPro" id="IPR056003">
    <property type="entry name" value="CT398_CC_hairpin"/>
</dbReference>
<sequence length="246" mass="27075">MLADPADQRTLLTLADLDTEVARVQHAARSLPQHKTIAELMAARQQLTDELVASVTDVDDLQVAVTKAEADLTPVRARLERDEKRINDGSVSDGKILRSLQEEVEHLKRRIGDLEDSELELMGRLEDATAHRDRIAVRKREIEEKLRAAVAERDTAVTKLSQEAKDLTATRAPIAARVPAALLTLYEKLRASSGLGAAALKQGRCGGCQLQLTVSDLDTYRRAAANQVLRCVECDRILVRTPESGL</sequence>
<dbReference type="Pfam" id="PF24481">
    <property type="entry name" value="CT398_CC"/>
    <property type="match status" value="1"/>
</dbReference>
<protein>
    <recommendedName>
        <fullName evidence="1">CT398-like coiled coil hairpin domain-containing protein</fullName>
    </recommendedName>
</protein>
<dbReference type="PANTHER" id="PTHR39082:SF1">
    <property type="entry name" value="SCAVENGER RECEPTOR CLASS A MEMBER 3"/>
    <property type="match status" value="1"/>
</dbReference>
<gene>
    <name evidence="2" type="ORF">BCR15_11010</name>
</gene>
<evidence type="ECO:0000313" key="2">
    <source>
        <dbReference type="EMBL" id="OCL37226.1"/>
    </source>
</evidence>
<dbReference type="PANTHER" id="PTHR39082">
    <property type="entry name" value="PHOSPHOLIPASE C-BETA-2-RELATED"/>
    <property type="match status" value="1"/>
</dbReference>
<evidence type="ECO:0000313" key="3">
    <source>
        <dbReference type="Proteomes" id="UP000093501"/>
    </source>
</evidence>
<proteinExistence type="predicted"/>
<reference evidence="3" key="1">
    <citation type="submission" date="2016-07" db="EMBL/GenBank/DDBJ databases">
        <authorList>
            <person name="Florea S."/>
            <person name="Webb J.S."/>
            <person name="Jaromczyk J."/>
            <person name="Schardl C.L."/>
        </authorList>
    </citation>
    <scope>NUCLEOTIDE SEQUENCE [LARGE SCALE GENOMIC DNA]</scope>
    <source>
        <strain evidence="3">IPBSL-7</strain>
    </source>
</reference>
<dbReference type="Proteomes" id="UP000093501">
    <property type="component" value="Unassembled WGS sequence"/>
</dbReference>
<organism evidence="2 3">
    <name type="scientific">Tessaracoccus lapidicaptus</name>
    <dbReference type="NCBI Taxonomy" id="1427523"/>
    <lineage>
        <taxon>Bacteria</taxon>
        <taxon>Bacillati</taxon>
        <taxon>Actinomycetota</taxon>
        <taxon>Actinomycetes</taxon>
        <taxon>Propionibacteriales</taxon>
        <taxon>Propionibacteriaceae</taxon>
        <taxon>Tessaracoccus</taxon>
    </lineage>
</organism>
<name>A0A1C0AS56_9ACTN</name>
<feature type="domain" description="CT398-like coiled coil hairpin" evidence="1">
    <location>
        <begin position="14"/>
        <end position="194"/>
    </location>
</feature>
<dbReference type="InterPro" id="IPR052376">
    <property type="entry name" value="Oxidative_Scav/Glycosyltrans"/>
</dbReference>
<dbReference type="EMBL" id="MBQD01000001">
    <property type="protein sequence ID" value="OCL37226.1"/>
    <property type="molecule type" value="Genomic_DNA"/>
</dbReference>
<comment type="caution">
    <text evidence="2">The sequence shown here is derived from an EMBL/GenBank/DDBJ whole genome shotgun (WGS) entry which is preliminary data.</text>
</comment>
<evidence type="ECO:0000259" key="1">
    <source>
        <dbReference type="Pfam" id="PF24481"/>
    </source>
</evidence>